<dbReference type="EMBL" id="JAOYFB010000004">
    <property type="protein sequence ID" value="KAK4013003.1"/>
    <property type="molecule type" value="Genomic_DNA"/>
</dbReference>
<accession>A0ABQ9ZJ97</accession>
<sequence length="97" mass="11236">MVVIVTEYRKLDTCCSAEVARRSLGYVKNIWTYPFLTMQKQKVEEMHAMQCFAALHLYISNLSLYLPLKANESLLLILQFCFNFVHGCPLRSELFPG</sequence>
<name>A0ABQ9ZJ97_9CRUS</name>
<proteinExistence type="predicted"/>
<evidence type="ECO:0000313" key="2">
    <source>
        <dbReference type="Proteomes" id="UP001234178"/>
    </source>
</evidence>
<dbReference type="Proteomes" id="UP001234178">
    <property type="component" value="Unassembled WGS sequence"/>
</dbReference>
<reference evidence="1 2" key="1">
    <citation type="journal article" date="2023" name="Nucleic Acids Res.">
        <title>The hologenome of Daphnia magna reveals possible DNA methylation and microbiome-mediated evolution of the host genome.</title>
        <authorList>
            <person name="Chaturvedi A."/>
            <person name="Li X."/>
            <person name="Dhandapani V."/>
            <person name="Marshall H."/>
            <person name="Kissane S."/>
            <person name="Cuenca-Cambronero M."/>
            <person name="Asole G."/>
            <person name="Calvet F."/>
            <person name="Ruiz-Romero M."/>
            <person name="Marangio P."/>
            <person name="Guigo R."/>
            <person name="Rago D."/>
            <person name="Mirbahai L."/>
            <person name="Eastwood N."/>
            <person name="Colbourne J.K."/>
            <person name="Zhou J."/>
            <person name="Mallon E."/>
            <person name="Orsini L."/>
        </authorList>
    </citation>
    <scope>NUCLEOTIDE SEQUENCE [LARGE SCALE GENOMIC DNA]</scope>
    <source>
        <strain evidence="1">LRV0_1</strain>
    </source>
</reference>
<protein>
    <submittedName>
        <fullName evidence="1">Uncharacterized protein</fullName>
    </submittedName>
</protein>
<comment type="caution">
    <text evidence="1">The sequence shown here is derived from an EMBL/GenBank/DDBJ whole genome shotgun (WGS) entry which is preliminary data.</text>
</comment>
<gene>
    <name evidence="1" type="ORF">OUZ56_025249</name>
</gene>
<evidence type="ECO:0000313" key="1">
    <source>
        <dbReference type="EMBL" id="KAK4013003.1"/>
    </source>
</evidence>
<organism evidence="1 2">
    <name type="scientific">Daphnia magna</name>
    <dbReference type="NCBI Taxonomy" id="35525"/>
    <lineage>
        <taxon>Eukaryota</taxon>
        <taxon>Metazoa</taxon>
        <taxon>Ecdysozoa</taxon>
        <taxon>Arthropoda</taxon>
        <taxon>Crustacea</taxon>
        <taxon>Branchiopoda</taxon>
        <taxon>Diplostraca</taxon>
        <taxon>Cladocera</taxon>
        <taxon>Anomopoda</taxon>
        <taxon>Daphniidae</taxon>
        <taxon>Daphnia</taxon>
    </lineage>
</organism>
<keyword evidence="2" id="KW-1185">Reference proteome</keyword>